<keyword evidence="4" id="KW-0472">Membrane</keyword>
<name>A0ABR9UUE3_9CHRO</name>
<evidence type="ECO:0000256" key="4">
    <source>
        <dbReference type="SAM" id="Phobius"/>
    </source>
</evidence>
<dbReference type="PIRSF" id="PIRSF002741">
    <property type="entry name" value="MppA"/>
    <property type="match status" value="1"/>
</dbReference>
<keyword evidence="4" id="KW-0812">Transmembrane</keyword>
<feature type="domain" description="Solute-binding protein family 5" evidence="5">
    <location>
        <begin position="87"/>
        <end position="504"/>
    </location>
</feature>
<dbReference type="PANTHER" id="PTHR30290">
    <property type="entry name" value="PERIPLASMIC BINDING COMPONENT OF ABC TRANSPORTER"/>
    <property type="match status" value="1"/>
</dbReference>
<reference evidence="6 7" key="1">
    <citation type="submission" date="2020-10" db="EMBL/GenBank/DDBJ databases">
        <authorList>
            <person name="Castelo-Branco R."/>
            <person name="Eusebio N."/>
            <person name="Adriana R."/>
            <person name="Vieira A."/>
            <person name="Brugerolle De Fraissinette N."/>
            <person name="Rezende De Castro R."/>
            <person name="Schneider M.P."/>
            <person name="Vasconcelos V."/>
            <person name="Leao P.N."/>
        </authorList>
    </citation>
    <scope>NUCLEOTIDE SEQUENCE [LARGE SCALE GENOMIC DNA]</scope>
    <source>
        <strain evidence="6 7">LEGE 06123</strain>
    </source>
</reference>
<dbReference type="SUPFAM" id="SSF53850">
    <property type="entry name" value="Periplasmic binding protein-like II"/>
    <property type="match status" value="1"/>
</dbReference>
<keyword evidence="4" id="KW-1133">Transmembrane helix</keyword>
<evidence type="ECO:0000313" key="6">
    <source>
        <dbReference type="EMBL" id="MBE9191902.1"/>
    </source>
</evidence>
<evidence type="ECO:0000256" key="3">
    <source>
        <dbReference type="ARBA" id="ARBA00022729"/>
    </source>
</evidence>
<dbReference type="InterPro" id="IPR030678">
    <property type="entry name" value="Peptide/Ni-bd"/>
</dbReference>
<keyword evidence="3" id="KW-0732">Signal</keyword>
<keyword evidence="2" id="KW-0813">Transport</keyword>
<dbReference type="Pfam" id="PF00496">
    <property type="entry name" value="SBP_bac_5"/>
    <property type="match status" value="1"/>
</dbReference>
<organism evidence="6 7">
    <name type="scientific">Gloeocapsopsis crepidinum LEGE 06123</name>
    <dbReference type="NCBI Taxonomy" id="588587"/>
    <lineage>
        <taxon>Bacteria</taxon>
        <taxon>Bacillati</taxon>
        <taxon>Cyanobacteriota</taxon>
        <taxon>Cyanophyceae</taxon>
        <taxon>Oscillatoriophycideae</taxon>
        <taxon>Chroococcales</taxon>
        <taxon>Chroococcaceae</taxon>
        <taxon>Gloeocapsopsis</taxon>
    </lineage>
</organism>
<comment type="caution">
    <text evidence="6">The sequence shown here is derived from an EMBL/GenBank/DDBJ whole genome shotgun (WGS) entry which is preliminary data.</text>
</comment>
<comment type="similarity">
    <text evidence="1">Belongs to the bacterial solute-binding protein 5 family.</text>
</comment>
<evidence type="ECO:0000259" key="5">
    <source>
        <dbReference type="Pfam" id="PF00496"/>
    </source>
</evidence>
<dbReference type="RefSeq" id="WP_193933196.1">
    <property type="nucleotide sequence ID" value="NZ_CAWPMZ010000075.1"/>
</dbReference>
<dbReference type="InterPro" id="IPR000914">
    <property type="entry name" value="SBP_5_dom"/>
</dbReference>
<evidence type="ECO:0000256" key="2">
    <source>
        <dbReference type="ARBA" id="ARBA00022448"/>
    </source>
</evidence>
<proteinExistence type="inferred from homology"/>
<dbReference type="PANTHER" id="PTHR30290:SF9">
    <property type="entry name" value="OLIGOPEPTIDE-BINDING PROTEIN APPA"/>
    <property type="match status" value="1"/>
</dbReference>
<gene>
    <name evidence="6" type="ORF">IQ230_16400</name>
</gene>
<dbReference type="CDD" id="cd08500">
    <property type="entry name" value="PBP2_NikA_DppA_OppA_like_4"/>
    <property type="match status" value="1"/>
</dbReference>
<dbReference type="EMBL" id="JADEWN010000042">
    <property type="protein sequence ID" value="MBE9191902.1"/>
    <property type="molecule type" value="Genomic_DNA"/>
</dbReference>
<evidence type="ECO:0000256" key="1">
    <source>
        <dbReference type="ARBA" id="ARBA00005695"/>
    </source>
</evidence>
<dbReference type="Gene3D" id="3.40.190.10">
    <property type="entry name" value="Periplasmic binding protein-like II"/>
    <property type="match status" value="1"/>
</dbReference>
<protein>
    <submittedName>
        <fullName evidence="6">ABC transporter substrate-binding protein</fullName>
    </submittedName>
</protein>
<dbReference type="InterPro" id="IPR039424">
    <property type="entry name" value="SBP_5"/>
</dbReference>
<keyword evidence="7" id="KW-1185">Reference proteome</keyword>
<evidence type="ECO:0000313" key="7">
    <source>
        <dbReference type="Proteomes" id="UP000651156"/>
    </source>
</evidence>
<dbReference type="Gene3D" id="3.90.76.10">
    <property type="entry name" value="Dipeptide-binding Protein, Domain 1"/>
    <property type="match status" value="1"/>
</dbReference>
<dbReference type="Gene3D" id="3.10.105.10">
    <property type="entry name" value="Dipeptide-binding Protein, Domain 3"/>
    <property type="match status" value="1"/>
</dbReference>
<accession>A0ABR9UUE3</accession>
<feature type="transmembrane region" description="Helical" evidence="4">
    <location>
        <begin position="15"/>
        <end position="33"/>
    </location>
</feature>
<sequence>MLTANILSRLTCRRLSLLLSVVFFIVFQFILIGCQPQTLKAETARSQWVVSTLGDPKTFNYAFNQEFPHVFLFTAEGLTSLNAITTEIEPALAEAWEISDDQKRIVFTLRENLKWSDGEPLTTDDVVFTYQDIIANPAIPTDWKDTFKVGERGSFPQVNKIDDRRVEFLLPEPFAPFLSATTGGASNQVGILPKHALSQYITTKDSEGKPQFLSVWGTNTDPSQVIVNGPYKIESYSPGQRVIFRRNPHYWRKDSEGNQLPYIDRVVWQIIESTDTSVLQFRSGGLDSIEVSPENFSLLKREEKRGRFTVYNGGPRFTQTFISFNLNKGRRESGKYVVDPVKSRWFNTLEFRQAIAHAIDRQTMLNNAFRGVGMIQNSPIFPQSPYYLSPEQGLKTYEYNQDKARELLMNAGFKYNPKGQLIDAEGNRVRFSLITNAENRTRVAMGAQIRQDLSRIGIQVDFNPMNFNTLVDRLSNSLDWECHLLGFISGTIEPHDGANTWLPDGGLHTFNQKPLAGQEPLIGWEVADWEAEIGRLYIQGAQEFDEVKRQEIYAQTQRIAQENLPFIYLVNPLSIAAIRDRIQGVKYSALGSLSGTLWNKYELKVTE</sequence>
<dbReference type="Proteomes" id="UP000651156">
    <property type="component" value="Unassembled WGS sequence"/>
</dbReference>